<reference evidence="3" key="2">
    <citation type="submission" date="2023-05" db="EMBL/GenBank/DDBJ databases">
        <authorList>
            <consortium name="Lawrence Berkeley National Laboratory"/>
            <person name="Steindorff A."/>
            <person name="Hensen N."/>
            <person name="Bonometti L."/>
            <person name="Westerberg I."/>
            <person name="Brannstrom I.O."/>
            <person name="Guillou S."/>
            <person name="Cros-Aarteil S."/>
            <person name="Calhoun S."/>
            <person name="Haridas S."/>
            <person name="Kuo A."/>
            <person name="Mondo S."/>
            <person name="Pangilinan J."/>
            <person name="Riley R."/>
            <person name="Labutti K."/>
            <person name="Andreopoulos B."/>
            <person name="Lipzen A."/>
            <person name="Chen C."/>
            <person name="Yanf M."/>
            <person name="Daum C."/>
            <person name="Ng V."/>
            <person name="Clum A."/>
            <person name="Ohm R."/>
            <person name="Martin F."/>
            <person name="Silar P."/>
            <person name="Natvig D."/>
            <person name="Lalanne C."/>
            <person name="Gautier V."/>
            <person name="Ament-Velasquez S.L."/>
            <person name="Kruys A."/>
            <person name="Hutchinson M.I."/>
            <person name="Powell A.J."/>
            <person name="Barry K."/>
            <person name="Miller A.N."/>
            <person name="Grigoriev I.V."/>
            <person name="Debuchy R."/>
            <person name="Gladieux P."/>
            <person name="Thoren M.H."/>
            <person name="Johannesson H."/>
        </authorList>
    </citation>
    <scope>NUCLEOTIDE SEQUENCE</scope>
    <source>
        <strain evidence="3">CBS 532.94</strain>
    </source>
</reference>
<feature type="region of interest" description="Disordered" evidence="1">
    <location>
        <begin position="1"/>
        <end position="21"/>
    </location>
</feature>
<evidence type="ECO:0000313" key="4">
    <source>
        <dbReference type="Proteomes" id="UP001303760"/>
    </source>
</evidence>
<dbReference type="AlphaFoldDB" id="A0AAN7C472"/>
<evidence type="ECO:0000313" key="3">
    <source>
        <dbReference type="EMBL" id="KAK4235074.1"/>
    </source>
</evidence>
<reference evidence="3" key="1">
    <citation type="journal article" date="2023" name="Mol. Phylogenet. Evol.">
        <title>Genome-scale phylogeny and comparative genomics of the fungal order Sordariales.</title>
        <authorList>
            <person name="Hensen N."/>
            <person name="Bonometti L."/>
            <person name="Westerberg I."/>
            <person name="Brannstrom I.O."/>
            <person name="Guillou S."/>
            <person name="Cros-Aarteil S."/>
            <person name="Calhoun S."/>
            <person name="Haridas S."/>
            <person name="Kuo A."/>
            <person name="Mondo S."/>
            <person name="Pangilinan J."/>
            <person name="Riley R."/>
            <person name="LaButti K."/>
            <person name="Andreopoulos B."/>
            <person name="Lipzen A."/>
            <person name="Chen C."/>
            <person name="Yan M."/>
            <person name="Daum C."/>
            <person name="Ng V."/>
            <person name="Clum A."/>
            <person name="Steindorff A."/>
            <person name="Ohm R.A."/>
            <person name="Martin F."/>
            <person name="Silar P."/>
            <person name="Natvig D.O."/>
            <person name="Lalanne C."/>
            <person name="Gautier V."/>
            <person name="Ament-Velasquez S.L."/>
            <person name="Kruys A."/>
            <person name="Hutchinson M.I."/>
            <person name="Powell A.J."/>
            <person name="Barry K."/>
            <person name="Miller A.N."/>
            <person name="Grigoriev I.V."/>
            <person name="Debuchy R."/>
            <person name="Gladieux P."/>
            <person name="Hiltunen Thoren M."/>
            <person name="Johannesson H."/>
        </authorList>
    </citation>
    <scope>NUCLEOTIDE SEQUENCE</scope>
    <source>
        <strain evidence="3">CBS 532.94</strain>
    </source>
</reference>
<dbReference type="PANTHER" id="PTHR31527">
    <property type="entry name" value="RE64534P"/>
    <property type="match status" value="1"/>
</dbReference>
<protein>
    <submittedName>
        <fullName evidence="3">Meiotic chromosome segregation protein</fullName>
    </submittedName>
</protein>
<feature type="domain" description="DUF1989" evidence="2">
    <location>
        <begin position="56"/>
        <end position="231"/>
    </location>
</feature>
<dbReference type="Proteomes" id="UP001303760">
    <property type="component" value="Unassembled WGS sequence"/>
</dbReference>
<name>A0AAN7C472_9PEZI</name>
<dbReference type="EMBL" id="MU860300">
    <property type="protein sequence ID" value="KAK4235074.1"/>
    <property type="molecule type" value="Genomic_DNA"/>
</dbReference>
<proteinExistence type="predicted"/>
<sequence>MSASAIDGAAARLQDRKPIPPPVPAYLPTAGSPLTVDKALYSSIQQAPRVLLEEFTLPIRSGRAWKAPAGSIIRISTPQGPQVGDLNLWNAHNPRERFWASRTRQLHATHVSTYDRLWSCLPYMRPLVTIIADSLAWYGKDEHGGRVHDLLGTRCDPYINEVLSGGGQYDFHCHSNLTRAVLPFGLAESDVHDVINIFQVTGLDEKGRYFMNPCPAKQGDYIEFLAEQDVLMALSTCPGGDLSLWGFGADSEKEMIKCCRPLKVEVFRLEDGDFLKKAGWRPAEPSKYQGMHGMVVVEGEPALRG</sequence>
<keyword evidence="4" id="KW-1185">Reference proteome</keyword>
<comment type="caution">
    <text evidence="3">The sequence shown here is derived from an EMBL/GenBank/DDBJ whole genome shotgun (WGS) entry which is preliminary data.</text>
</comment>
<evidence type="ECO:0000259" key="2">
    <source>
        <dbReference type="Pfam" id="PF09347"/>
    </source>
</evidence>
<dbReference type="PANTHER" id="PTHR31527:SF0">
    <property type="entry name" value="RE64534P"/>
    <property type="match status" value="1"/>
</dbReference>
<gene>
    <name evidence="3" type="ORF">C8A03DRAFT_46718</name>
</gene>
<organism evidence="3 4">
    <name type="scientific">Achaetomium macrosporum</name>
    <dbReference type="NCBI Taxonomy" id="79813"/>
    <lineage>
        <taxon>Eukaryota</taxon>
        <taxon>Fungi</taxon>
        <taxon>Dikarya</taxon>
        <taxon>Ascomycota</taxon>
        <taxon>Pezizomycotina</taxon>
        <taxon>Sordariomycetes</taxon>
        <taxon>Sordariomycetidae</taxon>
        <taxon>Sordariales</taxon>
        <taxon>Chaetomiaceae</taxon>
        <taxon>Achaetomium</taxon>
    </lineage>
</organism>
<accession>A0AAN7C472</accession>
<evidence type="ECO:0000256" key="1">
    <source>
        <dbReference type="SAM" id="MobiDB-lite"/>
    </source>
</evidence>
<dbReference type="InterPro" id="IPR018959">
    <property type="entry name" value="DUF1989"/>
</dbReference>
<dbReference type="Pfam" id="PF09347">
    <property type="entry name" value="DUF1989"/>
    <property type="match status" value="1"/>
</dbReference>